<dbReference type="EMBL" id="BMAO01009751">
    <property type="protein sequence ID" value="GFR33038.1"/>
    <property type="molecule type" value="Genomic_DNA"/>
</dbReference>
<protein>
    <submittedName>
        <fullName evidence="2">Uncharacterized protein</fullName>
    </submittedName>
</protein>
<sequence>MPLKTILHVSDVYNDSHSDSDNESINEESPLPSHLASKSPADACRKTDGTVRATVLPKDICAGLYVIVKLLYKPGEKITQYHYVGVYQSDIDEGGEIRVQFLTTIEGKPFTEIVNDISGVQCEDIITKLKAPEQNTDGNIVFMEFSANIDVFEKK</sequence>
<reference evidence="2" key="1">
    <citation type="submission" date="2020-07" db="EMBL/GenBank/DDBJ databases">
        <title>Multicomponent nature underlies the extraordinary mechanical properties of spider dragline silk.</title>
        <authorList>
            <person name="Kono N."/>
            <person name="Nakamura H."/>
            <person name="Mori M."/>
            <person name="Yoshida Y."/>
            <person name="Ohtoshi R."/>
            <person name="Malay A.D."/>
            <person name="Moran D.A.P."/>
            <person name="Tomita M."/>
            <person name="Numata K."/>
            <person name="Arakawa K."/>
        </authorList>
    </citation>
    <scope>NUCLEOTIDE SEQUENCE</scope>
</reference>
<organism evidence="2 3">
    <name type="scientific">Trichonephila clavata</name>
    <name type="common">Joro spider</name>
    <name type="synonym">Nephila clavata</name>
    <dbReference type="NCBI Taxonomy" id="2740835"/>
    <lineage>
        <taxon>Eukaryota</taxon>
        <taxon>Metazoa</taxon>
        <taxon>Ecdysozoa</taxon>
        <taxon>Arthropoda</taxon>
        <taxon>Chelicerata</taxon>
        <taxon>Arachnida</taxon>
        <taxon>Araneae</taxon>
        <taxon>Araneomorphae</taxon>
        <taxon>Entelegynae</taxon>
        <taxon>Araneoidea</taxon>
        <taxon>Nephilidae</taxon>
        <taxon>Trichonephila</taxon>
    </lineage>
</organism>
<feature type="region of interest" description="Disordered" evidence="1">
    <location>
        <begin position="14"/>
        <end position="42"/>
    </location>
</feature>
<evidence type="ECO:0000313" key="2">
    <source>
        <dbReference type="EMBL" id="GFR33038.1"/>
    </source>
</evidence>
<dbReference type="AlphaFoldDB" id="A0A8X6JNV2"/>
<evidence type="ECO:0000256" key="1">
    <source>
        <dbReference type="SAM" id="MobiDB-lite"/>
    </source>
</evidence>
<accession>A0A8X6JNV2</accession>
<name>A0A8X6JNV2_TRICU</name>
<proteinExistence type="predicted"/>
<dbReference type="Proteomes" id="UP000887116">
    <property type="component" value="Unassembled WGS sequence"/>
</dbReference>
<dbReference type="OrthoDB" id="6375801at2759"/>
<keyword evidence="3" id="KW-1185">Reference proteome</keyword>
<evidence type="ECO:0000313" key="3">
    <source>
        <dbReference type="Proteomes" id="UP000887116"/>
    </source>
</evidence>
<comment type="caution">
    <text evidence="2">The sequence shown here is derived from an EMBL/GenBank/DDBJ whole genome shotgun (WGS) entry which is preliminary data.</text>
</comment>
<gene>
    <name evidence="2" type="ORF">TNCT_688681</name>
</gene>